<evidence type="ECO:0000256" key="1">
    <source>
        <dbReference type="SAM" id="SignalP"/>
    </source>
</evidence>
<gene>
    <name evidence="2" type="ORF">NQ317_011937</name>
</gene>
<feature type="chain" id="PRO_5045043761" evidence="1">
    <location>
        <begin position="20"/>
        <end position="83"/>
    </location>
</feature>
<evidence type="ECO:0000313" key="2">
    <source>
        <dbReference type="EMBL" id="KAJ8965535.1"/>
    </source>
</evidence>
<dbReference type="Proteomes" id="UP001162164">
    <property type="component" value="Unassembled WGS sequence"/>
</dbReference>
<organism evidence="2 3">
    <name type="scientific">Molorchus minor</name>
    <dbReference type="NCBI Taxonomy" id="1323400"/>
    <lineage>
        <taxon>Eukaryota</taxon>
        <taxon>Metazoa</taxon>
        <taxon>Ecdysozoa</taxon>
        <taxon>Arthropoda</taxon>
        <taxon>Hexapoda</taxon>
        <taxon>Insecta</taxon>
        <taxon>Pterygota</taxon>
        <taxon>Neoptera</taxon>
        <taxon>Endopterygota</taxon>
        <taxon>Coleoptera</taxon>
        <taxon>Polyphaga</taxon>
        <taxon>Cucujiformia</taxon>
        <taxon>Chrysomeloidea</taxon>
        <taxon>Cerambycidae</taxon>
        <taxon>Lamiinae</taxon>
        <taxon>Monochamini</taxon>
        <taxon>Molorchus</taxon>
    </lineage>
</organism>
<feature type="signal peptide" evidence="1">
    <location>
        <begin position="1"/>
        <end position="19"/>
    </location>
</feature>
<accession>A0ABQ9IV48</accession>
<comment type="caution">
    <text evidence="2">The sequence shown here is derived from an EMBL/GenBank/DDBJ whole genome shotgun (WGS) entry which is preliminary data.</text>
</comment>
<dbReference type="EMBL" id="JAPWTJ010002591">
    <property type="protein sequence ID" value="KAJ8965535.1"/>
    <property type="molecule type" value="Genomic_DNA"/>
</dbReference>
<reference evidence="2" key="1">
    <citation type="journal article" date="2023" name="Insect Mol. Biol.">
        <title>Genome sequencing provides insights into the evolution of gene families encoding plant cell wall-degrading enzymes in longhorned beetles.</title>
        <authorList>
            <person name="Shin N.R."/>
            <person name="Okamura Y."/>
            <person name="Kirsch R."/>
            <person name="Pauchet Y."/>
        </authorList>
    </citation>
    <scope>NUCLEOTIDE SEQUENCE</scope>
    <source>
        <strain evidence="2">MMC_N1</strain>
    </source>
</reference>
<name>A0ABQ9IV48_9CUCU</name>
<keyword evidence="3" id="KW-1185">Reference proteome</keyword>
<protein>
    <submittedName>
        <fullName evidence="2">Uncharacterized protein</fullName>
    </submittedName>
</protein>
<evidence type="ECO:0000313" key="3">
    <source>
        <dbReference type="Proteomes" id="UP001162164"/>
    </source>
</evidence>
<sequence>MKVIVLAFFVACLAVLAHGATDAEKEKLKKFHDECQADPATHVDEELLKKSRNGEHVEGIGKFSLCLSKKNRVSKGERRRRQR</sequence>
<proteinExistence type="predicted"/>
<keyword evidence="1" id="KW-0732">Signal</keyword>